<feature type="compositionally biased region" description="Low complexity" evidence="1">
    <location>
        <begin position="1959"/>
        <end position="1980"/>
    </location>
</feature>
<feature type="compositionally biased region" description="Polar residues" evidence="1">
    <location>
        <begin position="1466"/>
        <end position="1484"/>
    </location>
</feature>
<feature type="region of interest" description="Disordered" evidence="1">
    <location>
        <begin position="645"/>
        <end position="676"/>
    </location>
</feature>
<keyword evidence="5" id="KW-1185">Reference proteome</keyword>
<organism evidence="4 5">
    <name type="scientific">Tilletia horrida</name>
    <dbReference type="NCBI Taxonomy" id="155126"/>
    <lineage>
        <taxon>Eukaryota</taxon>
        <taxon>Fungi</taxon>
        <taxon>Dikarya</taxon>
        <taxon>Basidiomycota</taxon>
        <taxon>Ustilaginomycotina</taxon>
        <taxon>Exobasidiomycetes</taxon>
        <taxon>Tilletiales</taxon>
        <taxon>Tilletiaceae</taxon>
        <taxon>Tilletia</taxon>
    </lineage>
</organism>
<feature type="region of interest" description="Disordered" evidence="1">
    <location>
        <begin position="162"/>
        <end position="197"/>
    </location>
</feature>
<feature type="region of interest" description="Disordered" evidence="1">
    <location>
        <begin position="326"/>
        <end position="398"/>
    </location>
</feature>
<evidence type="ECO:0000313" key="4">
    <source>
        <dbReference type="EMBL" id="KAK0522202.1"/>
    </source>
</evidence>
<comment type="caution">
    <text evidence="4">The sequence shown here is derived from an EMBL/GenBank/DDBJ whole genome shotgun (WGS) entry which is preliminary data.</text>
</comment>
<protein>
    <recommendedName>
        <fullName evidence="6">DH domain-containing protein</fullName>
    </recommendedName>
</protein>
<feature type="compositionally biased region" description="Low complexity" evidence="1">
    <location>
        <begin position="2112"/>
        <end position="2134"/>
    </location>
</feature>
<feature type="compositionally biased region" description="Low complexity" evidence="1">
    <location>
        <begin position="2024"/>
        <end position="2037"/>
    </location>
</feature>
<feature type="compositionally biased region" description="Low complexity" evidence="1">
    <location>
        <begin position="286"/>
        <end position="304"/>
    </location>
</feature>
<feature type="region of interest" description="Disordered" evidence="1">
    <location>
        <begin position="1399"/>
        <end position="1441"/>
    </location>
</feature>
<feature type="region of interest" description="Disordered" evidence="1">
    <location>
        <begin position="856"/>
        <end position="954"/>
    </location>
</feature>
<feature type="region of interest" description="Disordered" evidence="1">
    <location>
        <begin position="742"/>
        <end position="806"/>
    </location>
</feature>
<dbReference type="Proteomes" id="UP001176521">
    <property type="component" value="Unassembled WGS sequence"/>
</dbReference>
<feature type="region of interest" description="Disordered" evidence="1">
    <location>
        <begin position="603"/>
        <end position="629"/>
    </location>
</feature>
<gene>
    <name evidence="4" type="ORF">OC842_006534</name>
</gene>
<evidence type="ECO:0000256" key="1">
    <source>
        <dbReference type="SAM" id="MobiDB-lite"/>
    </source>
</evidence>
<dbReference type="PROSITE" id="PS50003">
    <property type="entry name" value="PH_DOMAIN"/>
    <property type="match status" value="1"/>
</dbReference>
<reference evidence="4" key="1">
    <citation type="journal article" date="2023" name="PhytoFront">
        <title>Draft Genome Resources of Seven Strains of Tilletia horrida, Causal Agent of Kernel Smut of Rice.</title>
        <authorList>
            <person name="Khanal S."/>
            <person name="Antony Babu S."/>
            <person name="Zhou X.G."/>
        </authorList>
    </citation>
    <scope>NUCLEOTIDE SEQUENCE</scope>
    <source>
        <strain evidence="4">TX3</strain>
    </source>
</reference>
<feature type="compositionally biased region" description="Low complexity" evidence="1">
    <location>
        <begin position="481"/>
        <end position="518"/>
    </location>
</feature>
<feature type="compositionally biased region" description="Low complexity" evidence="1">
    <location>
        <begin position="1"/>
        <end position="27"/>
    </location>
</feature>
<feature type="compositionally biased region" description="Low complexity" evidence="1">
    <location>
        <begin position="49"/>
        <end position="72"/>
    </location>
</feature>
<evidence type="ECO:0000259" key="3">
    <source>
        <dbReference type="PROSITE" id="PS50010"/>
    </source>
</evidence>
<feature type="region of interest" description="Disordered" evidence="1">
    <location>
        <begin position="1647"/>
        <end position="1680"/>
    </location>
</feature>
<name>A0AAN6G817_9BASI</name>
<sequence>MASAATASAPTPPTTATTAAAATASSTFSRMSEGAVSALLNAAQDVRHSASSASSLSSSSSPRQRSLSSRPATAPLSRPTPKMTATPLNAPAPAESEGCTGTSLTTAIHTEGHAAAARSLSSTSSVASSSTASSSWTAAARNASLAPYRVLAAALPSLLNVSPGTSSGVGSSSSSSSSGSGNSKSDSPAANAVNAPGDDAYNVEQEAAPAGLPAPQTEDEQSEDGLDSGVVTAWQTPEMGATLQMVLESPSARPIQLPSAADRILRTPHASTPALGLLHALTSAAAPPSIPAPSTSFPSSSSASDLHRILRRPSAGLASLVHVHETTSASDSDWDDGESEGDDGQLDGQRAHSAVDYLSGGGVIEDDDDDDDNGGEADDAGSMDMAYHDDTIRGGNPLVRNSATAARKQRHRRQRSAFFSISSAAPPSIAEHAVAAVAAGQLVYHAGSVAHGAAAEGGVGLLPPAVIAGEASEQEQPGEESMVTRTPSTSTTASMSIPSSSSSSAPSAASDASSSSMMLRTTSLHAPADGNDDLHRPGFSSVLGAAEALGLGIGLPKGDDGGAAMAAAAGGPEIAAEDEFSYYRVRPGVSSISASLATATAGAASTGSPATSVLEPGISTSASTSDRATSLRAASTIGLNTPHPSLLTLHTARPSSSHAGSDVLPADDALPQSSSSADEAYLVASPVEMDGSTGAEDGTRFFASTSGPVAPAVSALGGAVQTPKQPSSAVVGGLARVGSAFVSPDHSTPGTVVPGNATLVPASPELDSPDEAGAAAPGAVSKDGPKPSTPSTSTSPQAAQQRQQLVLKRAEHRRELQRLALLELVRTERSYADDLALLVMVFFENLVVLPAFASNANSNASTSDLGRSDSRSGTDEGGEVMAHSLGGSGSGAEERAGGAAGGGSVQGISNSGTLHPAPMRTRSSSSQAMGSDHAISSPHSDGQQHQQRIGGSVSALRNHSDPALERLDLVTRNAEDLLSLHQSAAWRLEAIVSQYGLDHPESDPNVKVKVSASALEEGTRKVAEYLANTLAPALRELYAPFCSRHMEALGIVKEAERRSGAEWMAYERTCAEILQVVAARMSPMLPSPSPTHPTAGQTNDAALSTASMSTAATPGAASSSSSSSSSSAVGEPVAAAASPSPIAPLLNGRSKTHKLVFHDYFVKPIQRIALYPLLLQSLLKYCSQPAPALATADVSSGTLDVSSEVEASKLGSGKDREAVRSAVEALVGAVEHVNEAGRLRLEERLSQTIVDRIEVHYNVTPSFLHSLGHCAVSGTLDVLYHQRHSHPLSTQLRLKYLGCVLYQGFVLIVKVRKSATYELKFWFPLWLAKLSDVPEEARFLPHAFRLSVRDHHFELVASNARERQLWVEALGDAISKAPFTPPGLEPAFPSSLFLDSAGVGGGDAGPSSRPSSRATQRPSSRHSMHAPFMATTVPPPPVPAIGLDAEAMEELDAAPAAEASPRKGRFSTSGASTLGRSSTPSSPSAPLISRFDSSSSLFVSPGQEGAEDGSGEDVLQQYFDETSEIQVRRSSPYQRSVIDRAMAFSANVVAARAPRSAHDAAGMGMGGAFGSLALGNAFALSAPAHGPGWQQSLGALVGLGRMGSMETSKVKVSRRKSCAGNVEGLPAFLAAEGMLTANGSSIGAAAAASSQNGGASGSTAVPFPVGTPGGSSQGMSNRAMKTWRQLSLKTVSRTGVRPMSEVFPSPGSSGLEGGNSNSGPLSESQQLGEPVAPMIVIPPRQAPSRRESFANSLRDALTVSFGRRQRSQSSQEIENESFMPSIGTEAGSSGFTSGAQTPFLSSMQHSPSMHASLSLTPVTADGIANANGAEAGALKSTGRAESIRRVFGSMRTKRERTLSMPVAPEPQLVAGRTAIGQVDEHGVSVPQVPTGMTAQAMSSAAASRDSLVANGAGLQVTLSRDEEGVAPQPVPPLRSYSRASLSGSRIALSKIWFGGSNGGAHSSSSDSTSSSGSGFLSVGGLVRPAQPGRRSTDSFASSRSKSALALPTYPRTTEAAPAEAMSRSVPASAGGSLSGSPNEAQDGAVFFSAGDGSSSSSSSNGVGPVVTAVPLPSPSSSSSGNPLTMRRPRLNLKLTSSHRLSNVMPPLPTLPATPAEEAEMPLSAASGAPVSASS</sequence>
<feature type="region of interest" description="Disordered" evidence="1">
    <location>
        <begin position="44"/>
        <end position="100"/>
    </location>
</feature>
<dbReference type="CDD" id="cd00821">
    <property type="entry name" value="PH"/>
    <property type="match status" value="1"/>
</dbReference>
<feature type="compositionally biased region" description="Low complexity" evidence="1">
    <location>
        <begin position="619"/>
        <end position="629"/>
    </location>
</feature>
<feature type="compositionally biased region" description="Low complexity" evidence="1">
    <location>
        <begin position="1705"/>
        <end position="1724"/>
    </location>
</feature>
<dbReference type="InterPro" id="IPR035899">
    <property type="entry name" value="DBL_dom_sf"/>
</dbReference>
<dbReference type="InterPro" id="IPR001849">
    <property type="entry name" value="PH_domain"/>
</dbReference>
<dbReference type="SUPFAM" id="SSF48065">
    <property type="entry name" value="DBL homology domain (DH-domain)"/>
    <property type="match status" value="1"/>
</dbReference>
<feature type="region of interest" description="Disordered" evidence="1">
    <location>
        <begin position="1762"/>
        <end position="1781"/>
    </location>
</feature>
<feature type="compositionally biased region" description="Low complexity" evidence="1">
    <location>
        <begin position="789"/>
        <end position="801"/>
    </location>
</feature>
<evidence type="ECO:0008006" key="6">
    <source>
        <dbReference type="Google" id="ProtNLM"/>
    </source>
</evidence>
<dbReference type="SUPFAM" id="SSF50729">
    <property type="entry name" value="PH domain-like"/>
    <property type="match status" value="1"/>
</dbReference>
<feature type="compositionally biased region" description="Acidic residues" evidence="1">
    <location>
        <begin position="332"/>
        <end position="345"/>
    </location>
</feature>
<feature type="compositionally biased region" description="Acidic residues" evidence="1">
    <location>
        <begin position="364"/>
        <end position="381"/>
    </location>
</feature>
<dbReference type="Gene3D" id="2.30.29.30">
    <property type="entry name" value="Pleckstrin-homology domain (PH domain)/Phosphotyrosine-binding domain (PTB)"/>
    <property type="match status" value="1"/>
</dbReference>
<dbReference type="EMBL" id="JAPDMQ010000605">
    <property type="protein sequence ID" value="KAK0522202.1"/>
    <property type="molecule type" value="Genomic_DNA"/>
</dbReference>
<feature type="compositionally biased region" description="Low complexity" evidence="1">
    <location>
        <begin position="162"/>
        <end position="187"/>
    </location>
</feature>
<dbReference type="InterPro" id="IPR051092">
    <property type="entry name" value="FYVE_RhoGEF_PH"/>
</dbReference>
<dbReference type="InterPro" id="IPR000219">
    <property type="entry name" value="DH_dom"/>
</dbReference>
<dbReference type="GO" id="GO:0005737">
    <property type="term" value="C:cytoplasm"/>
    <property type="evidence" value="ECO:0007669"/>
    <property type="project" value="TreeGrafter"/>
</dbReference>
<feature type="region of interest" description="Disordered" evidence="1">
    <location>
        <begin position="1"/>
        <end position="31"/>
    </location>
</feature>
<feature type="compositionally biased region" description="Low complexity" evidence="1">
    <location>
        <begin position="603"/>
        <end position="612"/>
    </location>
</feature>
<evidence type="ECO:0000313" key="5">
    <source>
        <dbReference type="Proteomes" id="UP001176521"/>
    </source>
</evidence>
<accession>A0AAN6G817</accession>
<evidence type="ECO:0000259" key="2">
    <source>
        <dbReference type="PROSITE" id="PS50003"/>
    </source>
</evidence>
<feature type="region of interest" description="Disordered" evidence="1">
    <location>
        <begin position="471"/>
        <end position="518"/>
    </location>
</feature>
<dbReference type="PANTHER" id="PTHR12673:SF270">
    <property type="entry name" value="FYVE-TYPE DOMAIN-CONTAINING PROTEIN"/>
    <property type="match status" value="1"/>
</dbReference>
<feature type="compositionally biased region" description="Polar residues" evidence="1">
    <location>
        <begin position="937"/>
        <end position="949"/>
    </location>
</feature>
<feature type="domain" description="DH" evidence="3">
    <location>
        <begin position="816"/>
        <end position="1236"/>
    </location>
</feature>
<feature type="domain" description="PH" evidence="2">
    <location>
        <begin position="1342"/>
        <end position="1375"/>
    </location>
</feature>
<feature type="region of interest" description="Disordered" evidence="1">
    <location>
        <begin position="1454"/>
        <end position="1487"/>
    </location>
</feature>
<feature type="region of interest" description="Disordered" evidence="1">
    <location>
        <begin position="286"/>
        <end position="305"/>
    </location>
</feature>
<dbReference type="Gene3D" id="1.20.900.10">
    <property type="entry name" value="Dbl homology (DH) domain"/>
    <property type="match status" value="1"/>
</dbReference>
<dbReference type="GO" id="GO:0005085">
    <property type="term" value="F:guanyl-nucleotide exchange factor activity"/>
    <property type="evidence" value="ECO:0007669"/>
    <property type="project" value="InterPro"/>
</dbReference>
<feature type="region of interest" description="Disordered" evidence="1">
    <location>
        <begin position="1694"/>
        <end position="1726"/>
    </location>
</feature>
<feature type="compositionally biased region" description="Low complexity" evidence="1">
    <location>
        <begin position="1647"/>
        <end position="1660"/>
    </location>
</feature>
<dbReference type="PANTHER" id="PTHR12673">
    <property type="entry name" value="FACIOGENITAL DYSPLASIA PROTEIN"/>
    <property type="match status" value="1"/>
</dbReference>
<dbReference type="PROSITE" id="PS50010">
    <property type="entry name" value="DH_2"/>
    <property type="match status" value="1"/>
</dbReference>
<feature type="region of interest" description="Disordered" evidence="1">
    <location>
        <begin position="1957"/>
        <end position="2134"/>
    </location>
</feature>
<feature type="region of interest" description="Disordered" evidence="1">
    <location>
        <begin position="1106"/>
        <end position="1128"/>
    </location>
</feature>
<proteinExistence type="predicted"/>
<dbReference type="InterPro" id="IPR011993">
    <property type="entry name" value="PH-like_dom_sf"/>
</dbReference>
<feature type="compositionally biased region" description="Polar residues" evidence="1">
    <location>
        <begin position="1408"/>
        <end position="1418"/>
    </location>
</feature>